<evidence type="ECO:0000313" key="3">
    <source>
        <dbReference type="Proteomes" id="UP000780768"/>
    </source>
</evidence>
<proteinExistence type="predicted"/>
<reference evidence="2" key="2">
    <citation type="submission" date="2021-09" db="EMBL/GenBank/DDBJ databases">
        <authorList>
            <person name="Gilroy R."/>
        </authorList>
    </citation>
    <scope>NUCLEOTIDE SEQUENCE</scope>
    <source>
        <strain evidence="2">7318</strain>
    </source>
</reference>
<dbReference type="CDD" id="cd13585">
    <property type="entry name" value="PBP2_TMBP_like"/>
    <property type="match status" value="1"/>
</dbReference>
<dbReference type="AlphaFoldDB" id="A0A921HLI6"/>
<dbReference type="Pfam" id="PF01547">
    <property type="entry name" value="SBP_bac_1"/>
    <property type="match status" value="1"/>
</dbReference>
<feature type="transmembrane region" description="Helical" evidence="1">
    <location>
        <begin position="7"/>
        <end position="23"/>
    </location>
</feature>
<protein>
    <submittedName>
        <fullName evidence="2">Sugar ABC transporter substrate-binding protein</fullName>
    </submittedName>
</protein>
<gene>
    <name evidence="2" type="ORF">K8V65_01775</name>
</gene>
<evidence type="ECO:0000313" key="2">
    <source>
        <dbReference type="EMBL" id="HJF84383.1"/>
    </source>
</evidence>
<evidence type="ECO:0000256" key="1">
    <source>
        <dbReference type="SAM" id="Phobius"/>
    </source>
</evidence>
<dbReference type="Gene3D" id="3.40.190.10">
    <property type="entry name" value="Periplasmic binding protein-like II"/>
    <property type="match status" value="1"/>
</dbReference>
<keyword evidence="1" id="KW-1133">Transmembrane helix</keyword>
<name>A0A921HLI6_9FIRM</name>
<dbReference type="SUPFAM" id="SSF53850">
    <property type="entry name" value="Periplasmic binding protein-like II"/>
    <property type="match status" value="1"/>
</dbReference>
<keyword evidence="1" id="KW-0812">Transmembrane</keyword>
<dbReference type="InterPro" id="IPR006059">
    <property type="entry name" value="SBP"/>
</dbReference>
<accession>A0A921HLI6</accession>
<sequence>MSKVKWIIGAVIIAVAALMYWSYNQTVVLKVGVFAGSNWDVPSGNGYKLIDDAIERFEQQHPDIKVEYTSGILKEDYSLWLANQFVKGEEPDVFIVLDDDFNTLSSIGALKDLTGFIENDKDFAIENYYKSVLQTGQYEGRQYALPYESNPKLMFVNKTLLEKEGISMPDNDWTLDEFYDICKKVTKDSDGDGMIDQYGYYNYTWLDAVNGYNLQLFNEKGTECYLNRDELKETLTFMQNLNKLNKGYTVTAGDFDMGKVVFAPMPFSQYRAYKPYPWSIKKYSTFEWDCVRMPVAKGKKHVSEVSSLLMAISAKSSHSEAAWDFLKMLTYDEISQQELLEYSQGIPSLKSVIRSGKVNDLLNKDSMQESQVNMSLLDDVMENALISGQFKKYKTALSIMDRKMQQIVQGNEDLDMALIGLQKEVNKYLKN</sequence>
<keyword evidence="1" id="KW-0472">Membrane</keyword>
<dbReference type="PANTHER" id="PTHR43649:SF12">
    <property type="entry name" value="DIACETYLCHITOBIOSE BINDING PROTEIN DASA"/>
    <property type="match status" value="1"/>
</dbReference>
<dbReference type="PANTHER" id="PTHR43649">
    <property type="entry name" value="ARABINOSE-BINDING PROTEIN-RELATED"/>
    <property type="match status" value="1"/>
</dbReference>
<dbReference type="Proteomes" id="UP000780768">
    <property type="component" value="Unassembled WGS sequence"/>
</dbReference>
<reference evidence="2" key="1">
    <citation type="journal article" date="2021" name="PeerJ">
        <title>Extensive microbial diversity within the chicken gut microbiome revealed by metagenomics and culture.</title>
        <authorList>
            <person name="Gilroy R."/>
            <person name="Ravi A."/>
            <person name="Getino M."/>
            <person name="Pursley I."/>
            <person name="Horton D.L."/>
            <person name="Alikhan N.F."/>
            <person name="Baker D."/>
            <person name="Gharbi K."/>
            <person name="Hall N."/>
            <person name="Watson M."/>
            <person name="Adriaenssens E.M."/>
            <person name="Foster-Nyarko E."/>
            <person name="Jarju S."/>
            <person name="Secka A."/>
            <person name="Antonio M."/>
            <person name="Oren A."/>
            <person name="Chaudhuri R.R."/>
            <person name="La Ragione R."/>
            <person name="Hildebrand F."/>
            <person name="Pallen M.J."/>
        </authorList>
    </citation>
    <scope>NUCLEOTIDE SEQUENCE</scope>
    <source>
        <strain evidence="2">7318</strain>
    </source>
</reference>
<dbReference type="EMBL" id="DYVR01000052">
    <property type="protein sequence ID" value="HJF84383.1"/>
    <property type="molecule type" value="Genomic_DNA"/>
</dbReference>
<comment type="caution">
    <text evidence="2">The sequence shown here is derived from an EMBL/GenBank/DDBJ whole genome shotgun (WGS) entry which is preliminary data.</text>
</comment>
<dbReference type="InterPro" id="IPR050490">
    <property type="entry name" value="Bact_solute-bd_prot1"/>
</dbReference>
<dbReference type="RefSeq" id="WP_303691912.1">
    <property type="nucleotide sequence ID" value="NZ_CAKMHU010000006.1"/>
</dbReference>
<organism evidence="2 3">
    <name type="scientific">Megamonas hypermegale</name>
    <dbReference type="NCBI Taxonomy" id="158847"/>
    <lineage>
        <taxon>Bacteria</taxon>
        <taxon>Bacillati</taxon>
        <taxon>Bacillota</taxon>
        <taxon>Negativicutes</taxon>
        <taxon>Selenomonadales</taxon>
        <taxon>Selenomonadaceae</taxon>
        <taxon>Megamonas</taxon>
    </lineage>
</organism>